<evidence type="ECO:0000256" key="1">
    <source>
        <dbReference type="SAM" id="Phobius"/>
    </source>
</evidence>
<keyword evidence="3" id="KW-1185">Reference proteome</keyword>
<feature type="transmembrane region" description="Helical" evidence="1">
    <location>
        <begin position="76"/>
        <end position="97"/>
    </location>
</feature>
<proteinExistence type="predicted"/>
<keyword evidence="1" id="KW-1133">Transmembrane helix</keyword>
<protein>
    <submittedName>
        <fullName evidence="2">Uncharacterized protein</fullName>
    </submittedName>
</protein>
<evidence type="ECO:0000313" key="3">
    <source>
        <dbReference type="Proteomes" id="UP000203587"/>
    </source>
</evidence>
<name>A0A0K8IXM4_9CAUD</name>
<sequence>MANKDTALQAAKIRITKLERILDDTELKLAQETKYTTELMRAYKQVRSDELAATRSANEWRREALKFRHKAEQSRLIAVTLGLCLLMAIGSICAGAFA</sequence>
<keyword evidence="1" id="KW-0472">Membrane</keyword>
<dbReference type="EMBL" id="LN878149">
    <property type="protein sequence ID" value="CUH74586.1"/>
    <property type="molecule type" value="Genomic_DNA"/>
</dbReference>
<reference evidence="3" key="1">
    <citation type="submission" date="2015-08" db="EMBL/GenBank/DDBJ databases">
        <title>Cronobacter phage Dev-CD-23823.</title>
        <authorList>
            <person name="Kajsik M."/>
            <person name="Drahovska H."/>
        </authorList>
    </citation>
    <scope>NUCLEOTIDE SEQUENCE [LARGE SCALE GENOMIC DNA]</scope>
</reference>
<dbReference type="KEGG" id="vg:26794605"/>
<gene>
    <name evidence="2" type="primary">gp11</name>
</gene>
<accession>A0A0K8IXM4</accession>
<dbReference type="Proteomes" id="UP000203587">
    <property type="component" value="Segment"/>
</dbReference>
<organism evidence="2 3">
    <name type="scientific">Cronobacter phage Dev-CD-23823</name>
    <dbReference type="NCBI Taxonomy" id="1712539"/>
    <lineage>
        <taxon>Viruses</taxon>
        <taxon>Duplodnaviria</taxon>
        <taxon>Heunggongvirae</taxon>
        <taxon>Uroviricota</taxon>
        <taxon>Caudoviricetes</taxon>
        <taxon>Autographivirales</taxon>
        <taxon>Autonotataviridae</taxon>
        <taxon>Melnykvirinae</taxon>
        <taxon>Cronosvirus</taxon>
        <taxon>Cronosvirus DevCD23823</taxon>
    </lineage>
</organism>
<dbReference type="RefSeq" id="YP_009223385.1">
    <property type="nucleotide sequence ID" value="NC_029070.1"/>
</dbReference>
<evidence type="ECO:0000313" key="2">
    <source>
        <dbReference type="EMBL" id="CUH74586.1"/>
    </source>
</evidence>
<dbReference type="GeneID" id="26794605"/>
<keyword evidence="1" id="KW-0812">Transmembrane</keyword>